<dbReference type="InterPro" id="IPR014710">
    <property type="entry name" value="RmlC-like_jellyroll"/>
</dbReference>
<accession>A0ABW0MYU7</accession>
<gene>
    <name evidence="1" type="ORF">ACFPKY_10100</name>
</gene>
<sequence length="191" mass="20062">MTTTDLNGDLSWTEHAISGSDKPARMVMLHASAERNTRTVLVEFPPAWSRDAVGHQPAGEEMVILAGALSISGHTAPKGSYLLVEPRATRSATSVEDGTRALVWFSGPGGGWTDGAADDAGAISTAPVTVDLSRAPSDRMSGSVSVHVDLAEQTFPNDVDVLWTDHGRWAHVASGEVVPGLTGTAVVRHWG</sequence>
<comment type="caution">
    <text evidence="1">The sequence shown here is derived from an EMBL/GenBank/DDBJ whole genome shotgun (WGS) entry which is preliminary data.</text>
</comment>
<organism evidence="1 2">
    <name type="scientific">Nocardioides caricicola</name>
    <dbReference type="NCBI Taxonomy" id="634770"/>
    <lineage>
        <taxon>Bacteria</taxon>
        <taxon>Bacillati</taxon>
        <taxon>Actinomycetota</taxon>
        <taxon>Actinomycetes</taxon>
        <taxon>Propionibacteriales</taxon>
        <taxon>Nocardioidaceae</taxon>
        <taxon>Nocardioides</taxon>
    </lineage>
</organism>
<dbReference type="SUPFAM" id="SSF51182">
    <property type="entry name" value="RmlC-like cupins"/>
    <property type="match status" value="1"/>
</dbReference>
<dbReference type="Proteomes" id="UP001595956">
    <property type="component" value="Unassembled WGS sequence"/>
</dbReference>
<name>A0ABW0MYU7_9ACTN</name>
<protein>
    <recommendedName>
        <fullName evidence="3">ChrR-like cupin domain-containing protein</fullName>
    </recommendedName>
</protein>
<proteinExistence type="predicted"/>
<dbReference type="InterPro" id="IPR011051">
    <property type="entry name" value="RmlC_Cupin_sf"/>
</dbReference>
<evidence type="ECO:0008006" key="3">
    <source>
        <dbReference type="Google" id="ProtNLM"/>
    </source>
</evidence>
<keyword evidence="2" id="KW-1185">Reference proteome</keyword>
<dbReference type="Gene3D" id="2.60.120.10">
    <property type="entry name" value="Jelly Rolls"/>
    <property type="match status" value="1"/>
</dbReference>
<evidence type="ECO:0000313" key="1">
    <source>
        <dbReference type="EMBL" id="MFC5493456.1"/>
    </source>
</evidence>
<reference evidence="2" key="1">
    <citation type="journal article" date="2019" name="Int. J. Syst. Evol. Microbiol.">
        <title>The Global Catalogue of Microorganisms (GCM) 10K type strain sequencing project: providing services to taxonomists for standard genome sequencing and annotation.</title>
        <authorList>
            <consortium name="The Broad Institute Genomics Platform"/>
            <consortium name="The Broad Institute Genome Sequencing Center for Infectious Disease"/>
            <person name="Wu L."/>
            <person name="Ma J."/>
        </authorList>
    </citation>
    <scope>NUCLEOTIDE SEQUENCE [LARGE SCALE GENOMIC DNA]</scope>
    <source>
        <strain evidence="2">KACC 13778</strain>
    </source>
</reference>
<evidence type="ECO:0000313" key="2">
    <source>
        <dbReference type="Proteomes" id="UP001595956"/>
    </source>
</evidence>
<dbReference type="RefSeq" id="WP_345172588.1">
    <property type="nucleotide sequence ID" value="NZ_BAABFQ010000003.1"/>
</dbReference>
<dbReference type="EMBL" id="JBHSMD010000002">
    <property type="protein sequence ID" value="MFC5493456.1"/>
    <property type="molecule type" value="Genomic_DNA"/>
</dbReference>